<dbReference type="PANTHER" id="PTHR43022:SF1">
    <property type="entry name" value="PROTEIN SMF"/>
    <property type="match status" value="1"/>
</dbReference>
<dbReference type="GO" id="GO:0009294">
    <property type="term" value="P:DNA-mediated transformation"/>
    <property type="evidence" value="ECO:0007669"/>
    <property type="project" value="InterPro"/>
</dbReference>
<dbReference type="Pfam" id="PF02481">
    <property type="entry name" value="DNA_processg_A"/>
    <property type="match status" value="1"/>
</dbReference>
<proteinExistence type="inferred from homology"/>
<dbReference type="AlphaFoldDB" id="A0A1S1PRT4"/>
<accession>A0A1S1PRT4</accession>
<dbReference type="InterPro" id="IPR003488">
    <property type="entry name" value="DprA"/>
</dbReference>
<comment type="caution">
    <text evidence="3">The sequence shown here is derived from an EMBL/GenBank/DDBJ whole genome shotgun (WGS) entry which is preliminary data.</text>
</comment>
<feature type="domain" description="Smf/DprA SLOG" evidence="2">
    <location>
        <begin position="66"/>
        <end position="277"/>
    </location>
</feature>
<reference evidence="4" key="1">
    <citation type="submission" date="2016-07" db="EMBL/GenBank/DDBJ databases">
        <title>Frankia sp. NRRL B-16219 Genome sequencing.</title>
        <authorList>
            <person name="Ghodhbane-Gtari F."/>
            <person name="Swanson E."/>
            <person name="Gueddou A."/>
            <person name="Louati M."/>
            <person name="Nouioui I."/>
            <person name="Hezbri K."/>
            <person name="Abebe-Akele F."/>
            <person name="Simpson S."/>
            <person name="Morris K."/>
            <person name="Thomas K."/>
            <person name="Gtari M."/>
            <person name="Tisa L.S."/>
        </authorList>
    </citation>
    <scope>NUCLEOTIDE SEQUENCE [LARGE SCALE GENOMIC DNA]</scope>
    <source>
        <strain evidence="4">NRRL B-16219</strain>
    </source>
</reference>
<evidence type="ECO:0000256" key="1">
    <source>
        <dbReference type="ARBA" id="ARBA00006525"/>
    </source>
</evidence>
<evidence type="ECO:0000313" key="3">
    <source>
        <dbReference type="EMBL" id="OHV23971.1"/>
    </source>
</evidence>
<name>A0A1S1PRT4_9ACTN</name>
<keyword evidence="4" id="KW-1185">Reference proteome</keyword>
<comment type="similarity">
    <text evidence="1">Belongs to the DprA/Smf family.</text>
</comment>
<dbReference type="Gene3D" id="3.40.50.450">
    <property type="match status" value="1"/>
</dbReference>
<organism evidence="3 4">
    <name type="scientific">Parafrankia soli</name>
    <dbReference type="NCBI Taxonomy" id="2599596"/>
    <lineage>
        <taxon>Bacteria</taxon>
        <taxon>Bacillati</taxon>
        <taxon>Actinomycetota</taxon>
        <taxon>Actinomycetes</taxon>
        <taxon>Frankiales</taxon>
        <taxon>Frankiaceae</taxon>
        <taxon>Parafrankia</taxon>
    </lineage>
</organism>
<sequence>MLERIAVTDPLRRACAALTSLPPDRNRVEAVRRHGPVAVWDRLAGYHRTLDPDGVLEHATRIGWRLLIPSDPDWPATLNTPGGPVGLWAHGTGHLSTLLSRAVTVTSAAPGSDYGSTVTADLATDLTTPDQGGAVTVVAFAGGSGAETAALTVAARGHTALAVVDLPTRIDDGEHRLLAAVAARGAVLSPAAPGALPTPQRVQARIDLLAALASVTVLIEAGADDNVPLAVAFAAHFRLRRPVFAVPGPVTSPLSAGPLTLLREGTARIVTSGDDLRPALTPR</sequence>
<gene>
    <name evidence="3" type="ORF">BBK14_23610</name>
</gene>
<dbReference type="EMBL" id="MAXA01000237">
    <property type="protein sequence ID" value="OHV23971.1"/>
    <property type="molecule type" value="Genomic_DNA"/>
</dbReference>
<dbReference type="InterPro" id="IPR057666">
    <property type="entry name" value="DrpA_SLOG"/>
</dbReference>
<dbReference type="PANTHER" id="PTHR43022">
    <property type="entry name" value="PROTEIN SMF"/>
    <property type="match status" value="1"/>
</dbReference>
<protein>
    <recommendedName>
        <fullName evidence="2">Smf/DprA SLOG domain-containing protein</fullName>
    </recommendedName>
</protein>
<evidence type="ECO:0000313" key="4">
    <source>
        <dbReference type="Proteomes" id="UP000179769"/>
    </source>
</evidence>
<dbReference type="Proteomes" id="UP000179769">
    <property type="component" value="Unassembled WGS sequence"/>
</dbReference>
<evidence type="ECO:0000259" key="2">
    <source>
        <dbReference type="Pfam" id="PF02481"/>
    </source>
</evidence>